<dbReference type="InterPro" id="IPR001100">
    <property type="entry name" value="Pyr_nuc-diS_OxRdtase"/>
</dbReference>
<dbReference type="Pfam" id="PF02852">
    <property type="entry name" value="Pyr_redox_dim"/>
    <property type="match status" value="1"/>
</dbReference>
<feature type="binding site" evidence="9">
    <location>
        <position position="265"/>
    </location>
    <ligand>
        <name>NAD(+)</name>
        <dbReference type="ChEBI" id="CHEBI:57540"/>
    </ligand>
</feature>
<dbReference type="PIRSF" id="PIRSF000350">
    <property type="entry name" value="Mercury_reductase_MerA"/>
    <property type="match status" value="1"/>
</dbReference>
<feature type="domain" description="Pyridine nucleotide-disulphide oxidoreductase dimerisation" evidence="12">
    <location>
        <begin position="342"/>
        <end position="451"/>
    </location>
</feature>
<keyword evidence="6" id="KW-1015">Disulfide bond</keyword>
<keyword evidence="4" id="KW-0521">NADP</keyword>
<gene>
    <name evidence="14" type="ORF">DFJ68_1993</name>
</gene>
<dbReference type="GO" id="GO:0016668">
    <property type="term" value="F:oxidoreductase activity, acting on a sulfur group of donors, NAD(P) as acceptor"/>
    <property type="evidence" value="ECO:0007669"/>
    <property type="project" value="InterPro"/>
</dbReference>
<dbReference type="AlphaFoldDB" id="A0A495Y0W3"/>
<feature type="binding site" evidence="9">
    <location>
        <begin position="179"/>
        <end position="186"/>
    </location>
    <ligand>
        <name>NAD(+)</name>
        <dbReference type="ChEBI" id="CHEBI:57540"/>
    </ligand>
</feature>
<evidence type="ECO:0000256" key="1">
    <source>
        <dbReference type="ARBA" id="ARBA00007532"/>
    </source>
</evidence>
<evidence type="ECO:0000259" key="13">
    <source>
        <dbReference type="Pfam" id="PF07992"/>
    </source>
</evidence>
<organism evidence="14 15">
    <name type="scientific">Terracoccus luteus</name>
    <dbReference type="NCBI Taxonomy" id="53356"/>
    <lineage>
        <taxon>Bacteria</taxon>
        <taxon>Bacillati</taxon>
        <taxon>Actinomycetota</taxon>
        <taxon>Actinomycetes</taxon>
        <taxon>Micrococcales</taxon>
        <taxon>Intrasporangiaceae</taxon>
        <taxon>Terracoccus</taxon>
    </lineage>
</organism>
<keyword evidence="9" id="KW-0520">NAD</keyword>
<dbReference type="GO" id="GO:0000166">
    <property type="term" value="F:nucleotide binding"/>
    <property type="evidence" value="ECO:0007669"/>
    <property type="project" value="UniProtKB-KW"/>
</dbReference>
<dbReference type="InterPro" id="IPR017817">
    <property type="entry name" value="Mycothione_reductase"/>
</dbReference>
<comment type="similarity">
    <text evidence="1 11">Belongs to the class-I pyridine nucleotide-disulfide oxidoreductase family.</text>
</comment>
<evidence type="ECO:0000256" key="10">
    <source>
        <dbReference type="PIRSR" id="PIRSR000350-4"/>
    </source>
</evidence>
<keyword evidence="5 11" id="KW-0560">Oxidoreductase</keyword>
<feature type="binding site" evidence="9">
    <location>
        <position position="306"/>
    </location>
    <ligand>
        <name>FAD</name>
        <dbReference type="ChEBI" id="CHEBI:57692"/>
    </ligand>
</feature>
<dbReference type="SUPFAM" id="SSF51905">
    <property type="entry name" value="FAD/NAD(P)-binding domain"/>
    <property type="match status" value="1"/>
</dbReference>
<dbReference type="SUPFAM" id="SSF55424">
    <property type="entry name" value="FAD/NAD-linked reductases, dimerisation (C-terminal) domain"/>
    <property type="match status" value="1"/>
</dbReference>
<keyword evidence="2 11" id="KW-0285">Flavoprotein</keyword>
<proteinExistence type="inferred from homology"/>
<reference evidence="14 15" key="1">
    <citation type="submission" date="2018-10" db="EMBL/GenBank/DDBJ databases">
        <title>Sequencing the genomes of 1000 actinobacteria strains.</title>
        <authorList>
            <person name="Klenk H.-P."/>
        </authorList>
    </citation>
    <scope>NUCLEOTIDE SEQUENCE [LARGE SCALE GENOMIC DNA]</scope>
    <source>
        <strain evidence="14 15">DSM 44267</strain>
    </source>
</reference>
<dbReference type="Pfam" id="PF07992">
    <property type="entry name" value="Pyr_redox_2"/>
    <property type="match status" value="1"/>
</dbReference>
<dbReference type="PANTHER" id="PTHR43014:SF5">
    <property type="entry name" value="GLUTATHIONE REDUCTASE (NADPH)"/>
    <property type="match status" value="1"/>
</dbReference>
<keyword evidence="9" id="KW-0547">Nucleotide-binding</keyword>
<evidence type="ECO:0000256" key="9">
    <source>
        <dbReference type="PIRSR" id="PIRSR000350-3"/>
    </source>
</evidence>
<evidence type="ECO:0000256" key="7">
    <source>
        <dbReference type="ARBA" id="ARBA00023284"/>
    </source>
</evidence>
<name>A0A495Y0W3_9MICO</name>
<comment type="cofactor">
    <cofactor evidence="9">
        <name>FAD</name>
        <dbReference type="ChEBI" id="CHEBI:57692"/>
    </cofactor>
    <text evidence="9">Binds 1 FAD per subunit.</text>
</comment>
<evidence type="ECO:0000256" key="3">
    <source>
        <dbReference type="ARBA" id="ARBA00022827"/>
    </source>
</evidence>
<evidence type="ECO:0000313" key="14">
    <source>
        <dbReference type="EMBL" id="RKT78546.1"/>
    </source>
</evidence>
<dbReference type="InterPro" id="IPR036188">
    <property type="entry name" value="FAD/NAD-bd_sf"/>
</dbReference>
<feature type="disulfide bond" description="Redox-active" evidence="10">
    <location>
        <begin position="40"/>
        <end position="45"/>
    </location>
</feature>
<dbReference type="InterPro" id="IPR016156">
    <property type="entry name" value="FAD/NAD-linked_Rdtase_dimer_sf"/>
</dbReference>
<evidence type="ECO:0000256" key="2">
    <source>
        <dbReference type="ARBA" id="ARBA00022630"/>
    </source>
</evidence>
<evidence type="ECO:0000256" key="11">
    <source>
        <dbReference type="RuleBase" id="RU003691"/>
    </source>
</evidence>
<dbReference type="PRINTS" id="PR00411">
    <property type="entry name" value="PNDRDTASEI"/>
</dbReference>
<dbReference type="PANTHER" id="PTHR43014">
    <property type="entry name" value="MERCURIC REDUCTASE"/>
    <property type="match status" value="1"/>
</dbReference>
<protein>
    <submittedName>
        <fullName evidence="14">Mycothione reductase</fullName>
    </submittedName>
</protein>
<dbReference type="RefSeq" id="WP_121032852.1">
    <property type="nucleotide sequence ID" value="NZ_RBXT01000001.1"/>
</dbReference>
<dbReference type="Gene3D" id="3.50.50.60">
    <property type="entry name" value="FAD/NAD(P)-binding domain"/>
    <property type="match status" value="2"/>
</dbReference>
<dbReference type="Gene3D" id="3.30.390.30">
    <property type="match status" value="1"/>
</dbReference>
<feature type="domain" description="FAD/NAD(P)-binding" evidence="13">
    <location>
        <begin position="5"/>
        <end position="320"/>
    </location>
</feature>
<keyword evidence="7 11" id="KW-0676">Redox-active center</keyword>
<keyword evidence="3 9" id="KW-0274">FAD</keyword>
<evidence type="ECO:0000259" key="12">
    <source>
        <dbReference type="Pfam" id="PF02852"/>
    </source>
</evidence>
<feature type="binding site" evidence="9">
    <location>
        <position position="49"/>
    </location>
    <ligand>
        <name>FAD</name>
        <dbReference type="ChEBI" id="CHEBI:57692"/>
    </ligand>
</feature>
<evidence type="ECO:0000313" key="15">
    <source>
        <dbReference type="Proteomes" id="UP000278440"/>
    </source>
</evidence>
<feature type="active site" description="Proton acceptor" evidence="8">
    <location>
        <position position="441"/>
    </location>
</feature>
<dbReference type="PROSITE" id="PS00076">
    <property type="entry name" value="PYRIDINE_REDOX_1"/>
    <property type="match status" value="1"/>
</dbReference>
<dbReference type="InterPro" id="IPR023753">
    <property type="entry name" value="FAD/NAD-binding_dom"/>
</dbReference>
<dbReference type="NCBIfam" id="TIGR03452">
    <property type="entry name" value="mycothione_red"/>
    <property type="match status" value="1"/>
</dbReference>
<dbReference type="InterPro" id="IPR004099">
    <property type="entry name" value="Pyr_nucl-diS_OxRdtase_dimer"/>
</dbReference>
<dbReference type="InterPro" id="IPR012999">
    <property type="entry name" value="Pyr_OxRdtase_I_AS"/>
</dbReference>
<accession>A0A495Y0W3</accession>
<evidence type="ECO:0000256" key="5">
    <source>
        <dbReference type="ARBA" id="ARBA00023002"/>
    </source>
</evidence>
<evidence type="ECO:0000256" key="6">
    <source>
        <dbReference type="ARBA" id="ARBA00023157"/>
    </source>
</evidence>
<dbReference type="EMBL" id="RBXT01000001">
    <property type="protein sequence ID" value="RKT78546.1"/>
    <property type="molecule type" value="Genomic_DNA"/>
</dbReference>
<comment type="caution">
    <text evidence="14">The sequence shown here is derived from an EMBL/GenBank/DDBJ whole genome shotgun (WGS) entry which is preliminary data.</text>
</comment>
<evidence type="ECO:0000256" key="4">
    <source>
        <dbReference type="ARBA" id="ARBA00022857"/>
    </source>
</evidence>
<sequence>MTAHYDLAIIGTGSGNSLVTPDFDDKLVAVIESGRFGGTCLNVGCIPTKMFVYAADTADHVTGAARYGVDATLDGVRWTDVRDRIFGRIDPIAEGGKQWRIDGPNTTAYLGRARFTGERELTVSLDDGGEAVLTADQVVIATGGHPVVPPVVEQSGVPFHTSDTIMRVDALPKHMVVVGGGYIACEMAHVFSSFGTEVTILARGDRLLRHLDDDLSERFTEIARGHWDVRTGTEVTALETVGDGIRATLGDGSTVEADLLLVATGRAPSTPDLHTDKAGVELHDDGRVRVDDYGRTTASGVWALGDVSSPYQLKHVANAEARAVAHNLVHPDDLRAMPHDHVPAAVFTNPQIASVGLTESECREQGLRYTTKVQAFGDVAYGWAMEDTTGICKVIADPATGRLLGAHLLGPFSSSLVQPLVQAMAFGTTAHELARGQYWIHPALAEVVENALLGLELDAD</sequence>
<evidence type="ECO:0000256" key="8">
    <source>
        <dbReference type="PIRSR" id="PIRSR000350-2"/>
    </source>
</evidence>
<keyword evidence="15" id="KW-1185">Reference proteome</keyword>
<dbReference type="NCBIfam" id="NF005884">
    <property type="entry name" value="PRK07846.1"/>
    <property type="match status" value="1"/>
</dbReference>
<dbReference type="PRINTS" id="PR00368">
    <property type="entry name" value="FADPNR"/>
</dbReference>
<dbReference type="OrthoDB" id="4797035at2"/>
<dbReference type="Proteomes" id="UP000278440">
    <property type="component" value="Unassembled WGS sequence"/>
</dbReference>